<comment type="catalytic activity">
    <reaction evidence="11">
        <text>O-phospho-D-serine + H2O = D-serine + phosphate</text>
        <dbReference type="Rhea" id="RHEA:24873"/>
        <dbReference type="ChEBI" id="CHEBI:15377"/>
        <dbReference type="ChEBI" id="CHEBI:35247"/>
        <dbReference type="ChEBI" id="CHEBI:43474"/>
        <dbReference type="ChEBI" id="CHEBI:58680"/>
        <dbReference type="EC" id="3.1.3.3"/>
    </reaction>
</comment>
<dbReference type="PANTHER" id="PTHR43344">
    <property type="entry name" value="PHOSPHOSERINE PHOSPHATASE"/>
    <property type="match status" value="1"/>
</dbReference>
<evidence type="ECO:0000256" key="3">
    <source>
        <dbReference type="ARBA" id="ARBA00009184"/>
    </source>
</evidence>
<comment type="catalytic activity">
    <reaction evidence="10">
        <text>O-phospho-L-serine + H2O = L-serine + phosphate</text>
        <dbReference type="Rhea" id="RHEA:21208"/>
        <dbReference type="ChEBI" id="CHEBI:15377"/>
        <dbReference type="ChEBI" id="CHEBI:33384"/>
        <dbReference type="ChEBI" id="CHEBI:43474"/>
        <dbReference type="ChEBI" id="CHEBI:57524"/>
        <dbReference type="EC" id="3.1.3.3"/>
    </reaction>
</comment>
<keyword evidence="5" id="KW-0028">Amino-acid biosynthesis</keyword>
<dbReference type="OrthoDB" id="9794212at2"/>
<dbReference type="PRINTS" id="PR00413">
    <property type="entry name" value="HADHALOGNASE"/>
</dbReference>
<dbReference type="Pfam" id="PF12710">
    <property type="entry name" value="HAD"/>
    <property type="match status" value="1"/>
</dbReference>
<accession>B1I2X3</accession>
<dbReference type="KEGG" id="dau:Daud_0825"/>
<dbReference type="GO" id="GO:0000287">
    <property type="term" value="F:magnesium ion binding"/>
    <property type="evidence" value="ECO:0007669"/>
    <property type="project" value="TreeGrafter"/>
</dbReference>
<dbReference type="PANTHER" id="PTHR43344:SF2">
    <property type="entry name" value="PHOSPHOSERINE PHOSPHATASE"/>
    <property type="match status" value="1"/>
</dbReference>
<keyword evidence="8" id="KW-0460">Magnesium</keyword>
<dbReference type="GO" id="GO:0005737">
    <property type="term" value="C:cytoplasm"/>
    <property type="evidence" value="ECO:0007669"/>
    <property type="project" value="TreeGrafter"/>
</dbReference>
<name>B1I2X3_DESAP</name>
<dbReference type="GO" id="GO:0036424">
    <property type="term" value="F:L-phosphoserine phosphatase activity"/>
    <property type="evidence" value="ECO:0007669"/>
    <property type="project" value="TreeGrafter"/>
</dbReference>
<evidence type="ECO:0000256" key="4">
    <source>
        <dbReference type="ARBA" id="ARBA00012640"/>
    </source>
</evidence>
<organism evidence="12 13">
    <name type="scientific">Desulforudis audaxviator (strain MP104C)</name>
    <dbReference type="NCBI Taxonomy" id="477974"/>
    <lineage>
        <taxon>Bacteria</taxon>
        <taxon>Bacillati</taxon>
        <taxon>Bacillota</taxon>
        <taxon>Clostridia</taxon>
        <taxon>Thermoanaerobacterales</taxon>
        <taxon>Candidatus Desulforudaceae</taxon>
        <taxon>Candidatus Desulforudis</taxon>
    </lineage>
</organism>
<dbReference type="InterPro" id="IPR006439">
    <property type="entry name" value="HAD-SF_hydro_IA"/>
</dbReference>
<comment type="pathway">
    <text evidence="2">Amino-acid biosynthesis; L-serine biosynthesis; L-serine from 3-phospho-D-glycerate: step 3/3.</text>
</comment>
<dbReference type="InterPro" id="IPR036412">
    <property type="entry name" value="HAD-like_sf"/>
</dbReference>
<evidence type="ECO:0000256" key="6">
    <source>
        <dbReference type="ARBA" id="ARBA00022723"/>
    </source>
</evidence>
<dbReference type="EMBL" id="CP000860">
    <property type="protein sequence ID" value="ACA59340.1"/>
    <property type="molecule type" value="Genomic_DNA"/>
</dbReference>
<evidence type="ECO:0000313" key="12">
    <source>
        <dbReference type="EMBL" id="ACA59340.1"/>
    </source>
</evidence>
<dbReference type="Proteomes" id="UP000008544">
    <property type="component" value="Chromosome"/>
</dbReference>
<proteinExistence type="inferred from homology"/>
<dbReference type="NCBIfam" id="TIGR01488">
    <property type="entry name" value="HAD-SF-IB"/>
    <property type="match status" value="1"/>
</dbReference>
<dbReference type="InterPro" id="IPR023214">
    <property type="entry name" value="HAD_sf"/>
</dbReference>
<dbReference type="eggNOG" id="COG0560">
    <property type="taxonomic scope" value="Bacteria"/>
</dbReference>
<dbReference type="InterPro" id="IPR050582">
    <property type="entry name" value="HAD-like_SerB"/>
</dbReference>
<evidence type="ECO:0000256" key="1">
    <source>
        <dbReference type="ARBA" id="ARBA00001946"/>
    </source>
</evidence>
<dbReference type="GO" id="GO:0006564">
    <property type="term" value="P:L-serine biosynthetic process"/>
    <property type="evidence" value="ECO:0007669"/>
    <property type="project" value="UniProtKB-KW"/>
</dbReference>
<sequence length="225" mass="24623">MPKGRIRPSRPLKAIVFDLDGTLTPVGSVWQHIHERLGTWEEGGLVSLGAFLTGRISYLEFAIRDAALWKGVRRERLEEIVNEIPLRRGARETIGALRREGYRLALLSSGLDVLAHRVAEKLGFEVCISNRLGFTNGVLDGRVSIYVTWDGKPRHIPGICRLFGVEPSETAAIGDSAGDAFLFPEVGLGVAFNADPKVAVQADIAVEDDDLRALLPLFTPREAGD</sequence>
<reference evidence="13" key="1">
    <citation type="submission" date="2007-10" db="EMBL/GenBank/DDBJ databases">
        <title>Complete sequence of chromosome of Desulforudis audaxviator MP104C.</title>
        <authorList>
            <person name="Copeland A."/>
            <person name="Lucas S."/>
            <person name="Lapidus A."/>
            <person name="Barry K."/>
            <person name="Glavina del Rio T."/>
            <person name="Dalin E."/>
            <person name="Tice H."/>
            <person name="Bruce D."/>
            <person name="Pitluck S."/>
            <person name="Lowry S.R."/>
            <person name="Larimer F."/>
            <person name="Land M.L."/>
            <person name="Hauser L."/>
            <person name="Kyrpides N."/>
            <person name="Ivanova N.N."/>
            <person name="Richardson P."/>
        </authorList>
    </citation>
    <scope>NUCLEOTIDE SEQUENCE [LARGE SCALE GENOMIC DNA]</scope>
    <source>
        <strain evidence="13">MP104C</strain>
    </source>
</reference>
<gene>
    <name evidence="12" type="ordered locus">Daud_0825</name>
</gene>
<comment type="cofactor">
    <cofactor evidence="1">
        <name>Mg(2+)</name>
        <dbReference type="ChEBI" id="CHEBI:18420"/>
    </cofactor>
</comment>
<dbReference type="Gene3D" id="3.40.50.1000">
    <property type="entry name" value="HAD superfamily/HAD-like"/>
    <property type="match status" value="1"/>
</dbReference>
<keyword evidence="9" id="KW-0718">Serine biosynthesis</keyword>
<evidence type="ECO:0000256" key="8">
    <source>
        <dbReference type="ARBA" id="ARBA00022842"/>
    </source>
</evidence>
<evidence type="ECO:0000256" key="2">
    <source>
        <dbReference type="ARBA" id="ARBA00005135"/>
    </source>
</evidence>
<evidence type="ECO:0000256" key="10">
    <source>
        <dbReference type="ARBA" id="ARBA00048138"/>
    </source>
</evidence>
<comment type="similarity">
    <text evidence="3">Belongs to the HAD-like hydrolase superfamily. SerB family.</text>
</comment>
<evidence type="ECO:0000256" key="5">
    <source>
        <dbReference type="ARBA" id="ARBA00022605"/>
    </source>
</evidence>
<keyword evidence="7 12" id="KW-0378">Hydrolase</keyword>
<dbReference type="HOGENOM" id="CLU_036368_4_5_9"/>
<protein>
    <recommendedName>
        <fullName evidence="4">phosphoserine phosphatase</fullName>
        <ecNumber evidence="4">3.1.3.3</ecNumber>
    </recommendedName>
</protein>
<dbReference type="STRING" id="477974.Daud_0825"/>
<dbReference type="SUPFAM" id="SSF56784">
    <property type="entry name" value="HAD-like"/>
    <property type="match status" value="1"/>
</dbReference>
<evidence type="ECO:0000256" key="11">
    <source>
        <dbReference type="ARBA" id="ARBA00048523"/>
    </source>
</evidence>
<keyword evidence="13" id="KW-1185">Reference proteome</keyword>
<reference evidence="12 13" key="2">
    <citation type="journal article" date="2008" name="Science">
        <title>Environmental genomics reveals a single-species ecosystem deep within Earth.</title>
        <authorList>
            <person name="Chivian D."/>
            <person name="Brodie E.L."/>
            <person name="Alm E.J."/>
            <person name="Culley D.E."/>
            <person name="Dehal P.S."/>
            <person name="Desantis T.Z."/>
            <person name="Gihring T.M."/>
            <person name="Lapidus A."/>
            <person name="Lin L.H."/>
            <person name="Lowry S.R."/>
            <person name="Moser D.P."/>
            <person name="Richardson P.M."/>
            <person name="Southam G."/>
            <person name="Wanger G."/>
            <person name="Pratt L.M."/>
            <person name="Andersen G.L."/>
            <person name="Hazen T.C."/>
            <person name="Brockman F.J."/>
            <person name="Arkin A.P."/>
            <person name="Onstott T.C."/>
        </authorList>
    </citation>
    <scope>NUCLEOTIDE SEQUENCE [LARGE SCALE GENOMIC DNA]</scope>
    <source>
        <strain evidence="12 13">MP104C</strain>
    </source>
</reference>
<dbReference type="AlphaFoldDB" id="B1I2X3"/>
<keyword evidence="6" id="KW-0479">Metal-binding</keyword>
<evidence type="ECO:0000256" key="9">
    <source>
        <dbReference type="ARBA" id="ARBA00023299"/>
    </source>
</evidence>
<evidence type="ECO:0000256" key="7">
    <source>
        <dbReference type="ARBA" id="ARBA00022801"/>
    </source>
</evidence>
<dbReference type="RefSeq" id="WP_012301926.1">
    <property type="nucleotide sequence ID" value="NC_010424.1"/>
</dbReference>
<dbReference type="EC" id="3.1.3.3" evidence="4"/>
<evidence type="ECO:0000313" key="13">
    <source>
        <dbReference type="Proteomes" id="UP000008544"/>
    </source>
</evidence>